<feature type="transmembrane region" description="Helical" evidence="1">
    <location>
        <begin position="318"/>
        <end position="340"/>
    </location>
</feature>
<comment type="caution">
    <text evidence="2">The sequence shown here is derived from an EMBL/GenBank/DDBJ whole genome shotgun (WGS) entry which is preliminary data.</text>
</comment>
<dbReference type="RefSeq" id="WP_126781796.1">
    <property type="nucleotide sequence ID" value="NZ_NGJU01000022.1"/>
</dbReference>
<name>A0A429ZFP7_9ENTE</name>
<feature type="transmembrane region" description="Helical" evidence="1">
    <location>
        <begin position="286"/>
        <end position="311"/>
    </location>
</feature>
<proteinExistence type="predicted"/>
<evidence type="ECO:0000256" key="1">
    <source>
        <dbReference type="SAM" id="Phobius"/>
    </source>
</evidence>
<dbReference type="Proteomes" id="UP000287239">
    <property type="component" value="Unassembled WGS sequence"/>
</dbReference>
<evidence type="ECO:0000313" key="3">
    <source>
        <dbReference type="Proteomes" id="UP000287239"/>
    </source>
</evidence>
<feature type="transmembrane region" description="Helical" evidence="1">
    <location>
        <begin position="21"/>
        <end position="39"/>
    </location>
</feature>
<dbReference type="GeneID" id="98569253"/>
<dbReference type="OrthoDB" id="2320684at2"/>
<protein>
    <submittedName>
        <fullName evidence="2">Uncharacterized protein</fullName>
    </submittedName>
</protein>
<gene>
    <name evidence="2" type="ORF">CBF35_12955</name>
</gene>
<keyword evidence="1" id="KW-1133">Transmembrane helix</keyword>
<reference evidence="2 3" key="1">
    <citation type="submission" date="2017-05" db="EMBL/GenBank/DDBJ databases">
        <title>Vagococcus spp. assemblies.</title>
        <authorList>
            <person name="Gulvik C.A."/>
        </authorList>
    </citation>
    <scope>NUCLEOTIDE SEQUENCE [LARGE SCALE GENOMIC DNA]</scope>
    <source>
        <strain evidence="2 3">NCFB 2777</strain>
    </source>
</reference>
<keyword evidence="3" id="KW-1185">Reference proteome</keyword>
<sequence length="406" mass="47230">MTFLGYFIFESTTLLKNRKNLSIILLFLTSCFLYSFWQITTYQPREDINQALITRQINGLVGRLAELAELEPELAIEAEIFQINLALQTQEERLNYLERNELVKYAAVTADYYQDLLWRANSGLSIPRRYFSYKHHYGKNDGHYAYGYKGRQLQAFSQVDFPVTTDLIAEKSALHFLNRSFTYFLPFSLLIASTLMSMDSLIKEQAHPSLFQALPIKRHHVLLLKLSLHFLISLLLFFLGLTIILALTSYYYQFGHLQTPMPIFNGTYQMVGRPLENLENFTVKPIIFLLFYNSLFLWLLIVTNLSLILFLNHFFPRSFLVALVSFSSLGAHSLIAYRGYGTFREISWHPLTYTQFGNILSGEKNYLLGSQTIALWKGTYLFASSLLLLQLFIYLLAEITERRKHR</sequence>
<feature type="transmembrane region" description="Helical" evidence="1">
    <location>
        <begin position="378"/>
        <end position="397"/>
    </location>
</feature>
<feature type="transmembrane region" description="Helical" evidence="1">
    <location>
        <begin position="222"/>
        <end position="252"/>
    </location>
</feature>
<evidence type="ECO:0000313" key="2">
    <source>
        <dbReference type="EMBL" id="RST92495.1"/>
    </source>
</evidence>
<dbReference type="AlphaFoldDB" id="A0A429ZFP7"/>
<dbReference type="EMBL" id="NGJU01000022">
    <property type="protein sequence ID" value="RST92495.1"/>
    <property type="molecule type" value="Genomic_DNA"/>
</dbReference>
<keyword evidence="1" id="KW-0812">Transmembrane</keyword>
<keyword evidence="1" id="KW-0472">Membrane</keyword>
<organism evidence="2 3">
    <name type="scientific">Vagococcus salmoninarum</name>
    <dbReference type="NCBI Taxonomy" id="2739"/>
    <lineage>
        <taxon>Bacteria</taxon>
        <taxon>Bacillati</taxon>
        <taxon>Bacillota</taxon>
        <taxon>Bacilli</taxon>
        <taxon>Lactobacillales</taxon>
        <taxon>Enterococcaceae</taxon>
        <taxon>Vagococcus</taxon>
    </lineage>
</organism>
<accession>A0A429ZFP7</accession>